<dbReference type="Gramene" id="ORUFI10G06950.4">
    <property type="protein sequence ID" value="ORUFI10G06950.4"/>
    <property type="gene ID" value="ORUFI10G06950"/>
</dbReference>
<dbReference type="AlphaFoldDB" id="A0A0E0QXU5"/>
<dbReference type="Gramene" id="ORUFI10G06950.1">
    <property type="protein sequence ID" value="ORUFI10G06950.1"/>
    <property type="gene ID" value="ORUFI10G06950"/>
</dbReference>
<name>A0A0E0QXU5_ORYRU</name>
<accession>A0A0E0QXU5</accession>
<dbReference type="EnsemblPlants" id="ORUFI10G06950.1">
    <property type="protein sequence ID" value="ORUFI10G06950.1"/>
    <property type="gene ID" value="ORUFI10G06950"/>
</dbReference>
<dbReference type="Gramene" id="ORUFI10G06950.3">
    <property type="protein sequence ID" value="ORUFI10G06950.3"/>
    <property type="gene ID" value="ORUFI10G06950"/>
</dbReference>
<sequence>MMRTIRKRSIDAVGAASTAAPTSDDGATGEERGKSGGRDLDGTMGVVSVSFLVWSREAKVSSSRCALSRAGKHPSLWLLCWERVELACVRSVTCHQRPHFRRDDSTSAPALVNDSPPLTSL</sequence>
<dbReference type="EnsemblPlants" id="ORUFI10G06950.4">
    <property type="protein sequence ID" value="ORUFI10G06950.4"/>
    <property type="gene ID" value="ORUFI10G06950"/>
</dbReference>
<dbReference type="HOGENOM" id="CLU_2041860_0_0_1"/>
<dbReference type="EnsemblPlants" id="ORUFI10G06950.3">
    <property type="protein sequence ID" value="ORUFI10G06950.3"/>
    <property type="gene ID" value="ORUFI10G06950"/>
</dbReference>
<feature type="region of interest" description="Disordered" evidence="1">
    <location>
        <begin position="97"/>
        <end position="121"/>
    </location>
</feature>
<feature type="compositionally biased region" description="Basic and acidic residues" evidence="1">
    <location>
        <begin position="29"/>
        <end position="41"/>
    </location>
</feature>
<evidence type="ECO:0000256" key="1">
    <source>
        <dbReference type="SAM" id="MobiDB-lite"/>
    </source>
</evidence>
<dbReference type="EnsemblPlants" id="ORUFI10G06950.2">
    <property type="protein sequence ID" value="ORUFI10G06950.2"/>
    <property type="gene ID" value="ORUFI10G06950"/>
</dbReference>
<keyword evidence="3" id="KW-1185">Reference proteome</keyword>
<evidence type="ECO:0000313" key="3">
    <source>
        <dbReference type="Proteomes" id="UP000008022"/>
    </source>
</evidence>
<protein>
    <submittedName>
        <fullName evidence="2">Uncharacterized protein</fullName>
    </submittedName>
</protein>
<proteinExistence type="predicted"/>
<dbReference type="Gramene" id="ORUFI10G06950.2">
    <property type="protein sequence ID" value="ORUFI10G06950.2"/>
    <property type="gene ID" value="ORUFI10G06950"/>
</dbReference>
<evidence type="ECO:0000313" key="2">
    <source>
        <dbReference type="EnsemblPlants" id="ORUFI10G06950.3"/>
    </source>
</evidence>
<reference evidence="3" key="1">
    <citation type="submission" date="2013-06" db="EMBL/GenBank/DDBJ databases">
        <authorList>
            <person name="Zhao Q."/>
        </authorList>
    </citation>
    <scope>NUCLEOTIDE SEQUENCE</scope>
    <source>
        <strain evidence="3">cv. W1943</strain>
    </source>
</reference>
<feature type="region of interest" description="Disordered" evidence="1">
    <location>
        <begin position="1"/>
        <end position="42"/>
    </location>
</feature>
<reference evidence="2" key="2">
    <citation type="submission" date="2015-06" db="UniProtKB">
        <authorList>
            <consortium name="EnsemblPlants"/>
        </authorList>
    </citation>
    <scope>IDENTIFICATION</scope>
</reference>
<dbReference type="Proteomes" id="UP000008022">
    <property type="component" value="Unassembled WGS sequence"/>
</dbReference>
<organism evidence="2 3">
    <name type="scientific">Oryza rufipogon</name>
    <name type="common">Brownbeard rice</name>
    <name type="synonym">Asian wild rice</name>
    <dbReference type="NCBI Taxonomy" id="4529"/>
    <lineage>
        <taxon>Eukaryota</taxon>
        <taxon>Viridiplantae</taxon>
        <taxon>Streptophyta</taxon>
        <taxon>Embryophyta</taxon>
        <taxon>Tracheophyta</taxon>
        <taxon>Spermatophyta</taxon>
        <taxon>Magnoliopsida</taxon>
        <taxon>Liliopsida</taxon>
        <taxon>Poales</taxon>
        <taxon>Poaceae</taxon>
        <taxon>BOP clade</taxon>
        <taxon>Oryzoideae</taxon>
        <taxon>Oryzeae</taxon>
        <taxon>Oryzinae</taxon>
        <taxon>Oryza</taxon>
    </lineage>
</organism>